<dbReference type="OMA" id="HPPCERN"/>
<proteinExistence type="predicted"/>
<dbReference type="GeneID" id="123043634"/>
<dbReference type="RefSeq" id="XP_044322084.1">
    <property type="nucleotide sequence ID" value="XM_044466149.1"/>
</dbReference>
<dbReference type="Proteomes" id="UP000019116">
    <property type="component" value="Chromosome 2B"/>
</dbReference>
<dbReference type="PANTHER" id="PTHR31264:SF23">
    <property type="entry name" value="F-BOX DOMAIN-CONTAINING PROTEIN"/>
    <property type="match status" value="1"/>
</dbReference>
<dbReference type="Gramene" id="TraesROB_scaffold_175673_01G000100.1">
    <property type="protein sequence ID" value="TraesROB_scaffold_175673_01G000100.1"/>
    <property type="gene ID" value="TraesROB_scaffold_175673_01G000100"/>
</dbReference>
<dbReference type="Gramene" id="TraesJUL2B03G00865430.1">
    <property type="protein sequence ID" value="TraesJUL2B03G00865430.1"/>
    <property type="gene ID" value="TraesJUL2B03G00865430"/>
</dbReference>
<dbReference type="PANTHER" id="PTHR31264">
    <property type="entry name" value="OS07G0554500 PROTEIN-RELATED"/>
    <property type="match status" value="1"/>
</dbReference>
<name>A0A3B6C008_WHEAT</name>
<protein>
    <submittedName>
        <fullName evidence="1">Uncharacterized protein</fullName>
    </submittedName>
</protein>
<dbReference type="Gramene" id="TraesLAC2B03G00857290.1">
    <property type="protein sequence ID" value="TraesLAC2B03G00857290.1"/>
    <property type="gene ID" value="TraesLAC2B03G00857290"/>
</dbReference>
<dbReference type="Gramene" id="TraesLDM2B03G00862100.1">
    <property type="protein sequence ID" value="TraesLDM2B03G00862100.1"/>
    <property type="gene ID" value="TraesLDM2B03G00862100"/>
</dbReference>
<reference evidence="1" key="2">
    <citation type="submission" date="2018-10" db="UniProtKB">
        <authorList>
            <consortium name="EnsemblPlants"/>
        </authorList>
    </citation>
    <scope>IDENTIFICATION</scope>
</reference>
<dbReference type="Gramene" id="TraesRN2B0100283900.1">
    <property type="protein sequence ID" value="TraesRN2B0100283900.1"/>
    <property type="gene ID" value="TraesRN2B0100283900"/>
</dbReference>
<dbReference type="STRING" id="4565.A0A3B6C008"/>
<dbReference type="Gramene" id="TraesCLE_scaffold_025212_01G000600.1">
    <property type="protein sequence ID" value="TraesCLE_scaffold_025212_01G000600.1"/>
    <property type="gene ID" value="TraesCLE_scaffold_025212_01G000600"/>
</dbReference>
<dbReference type="Gramene" id="TraesARI2B03G00871180.1">
    <property type="protein sequence ID" value="TraesARI2B03G00871180.1"/>
    <property type="gene ID" value="TraesARI2B03G00871180"/>
</dbReference>
<organism evidence="1">
    <name type="scientific">Triticum aestivum</name>
    <name type="common">Wheat</name>
    <dbReference type="NCBI Taxonomy" id="4565"/>
    <lineage>
        <taxon>Eukaryota</taxon>
        <taxon>Viridiplantae</taxon>
        <taxon>Streptophyta</taxon>
        <taxon>Embryophyta</taxon>
        <taxon>Tracheophyta</taxon>
        <taxon>Spermatophyta</taxon>
        <taxon>Magnoliopsida</taxon>
        <taxon>Liliopsida</taxon>
        <taxon>Poales</taxon>
        <taxon>Poaceae</taxon>
        <taxon>BOP clade</taxon>
        <taxon>Pooideae</taxon>
        <taxon>Triticodae</taxon>
        <taxon>Triticeae</taxon>
        <taxon>Triticinae</taxon>
        <taxon>Triticum</taxon>
    </lineage>
</organism>
<accession>A0A3B6C008</accession>
<evidence type="ECO:0000313" key="1">
    <source>
        <dbReference type="EnsemblPlants" id="TraesCS2B02G115900.1"/>
    </source>
</evidence>
<dbReference type="Gramene" id="TraesCS2B02G115900.1">
    <property type="protein sequence ID" value="TraesCS2B02G115900.1"/>
    <property type="gene ID" value="TraesCS2B02G115900"/>
</dbReference>
<dbReference type="Gramene" id="TraesJAG2B03G00860130.1">
    <property type="protein sequence ID" value="TraesJAG2B03G00860130.1"/>
    <property type="gene ID" value="TraesJAG2B03G00860130"/>
</dbReference>
<sequence length="344" mass="37374">MAVCDPLHRQYLLLPRIPDDLAASVVGAQGSCYADSFLVPSGYDDEEEAATTEEPSFRVIWMVLLQNKPVIAVFSSGTRQWRTVPSPTWSEMSPGFVLSTLFIFLRRHYAHGCFYWISGSTEKLLVLDIRRMELSVADHPPCERNPADDVTILEAGQGTTLMFVLKRSTSPVTYTVWRNNGGSSTSTRWQMEKTFSLDSGSLLTGAVGRHLLLYHGGSSVKRGCSTQDVDTFQLQRVCATFPKPSHAYCNFPPSLLSSPTMSSGTPQGAGDTVPVPEAGVAGPGGVQGPVLASAAQAPNPLLDNNGAEAGHGGARRRRWGWVWGWTCGVCRRRVAEVRGDEGLE</sequence>
<gene>
    <name evidence="1" type="primary">LOC123043634</name>
</gene>
<dbReference type="Gramene" id="TraesWEE_scaffold_029767_01G000600.1">
    <property type="protein sequence ID" value="TraesWEE_scaffold_029767_01G000600.1"/>
    <property type="gene ID" value="TraesWEE_scaffold_029767_01G000600"/>
</dbReference>
<dbReference type="Gramene" id="TraesCAD_scaffold_048983_01G000300.1">
    <property type="protein sequence ID" value="TraesCAD_scaffold_048983_01G000300.1"/>
    <property type="gene ID" value="TraesCAD_scaffold_048983_01G000300"/>
</dbReference>
<reference evidence="1" key="1">
    <citation type="submission" date="2018-08" db="EMBL/GenBank/DDBJ databases">
        <authorList>
            <person name="Rossello M."/>
        </authorList>
    </citation>
    <scope>NUCLEOTIDE SEQUENCE [LARGE SCALE GENOMIC DNA]</scope>
    <source>
        <strain evidence="1">cv. Chinese Spring</strain>
    </source>
</reference>
<evidence type="ECO:0000313" key="2">
    <source>
        <dbReference type="Proteomes" id="UP000019116"/>
    </source>
</evidence>
<dbReference type="AlphaFoldDB" id="A0A3B6C008"/>
<keyword evidence="2" id="KW-1185">Reference proteome</keyword>
<dbReference type="Gramene" id="TraesCS2B03G0279700.1">
    <property type="protein sequence ID" value="TraesCS2B03G0279700.1.CDS"/>
    <property type="gene ID" value="TraesCS2B03G0279700"/>
</dbReference>
<dbReference type="EnsemblPlants" id="TraesCS2B02G115900.1">
    <property type="protein sequence ID" value="TraesCS2B02G115900.1"/>
    <property type="gene ID" value="TraesCS2B02G115900"/>
</dbReference>